<evidence type="ECO:0000313" key="2">
    <source>
        <dbReference type="Proteomes" id="UP000294835"/>
    </source>
</evidence>
<organism evidence="1 2">
    <name type="scientific">Rhodovulum marinum</name>
    <dbReference type="NCBI Taxonomy" id="320662"/>
    <lineage>
        <taxon>Bacteria</taxon>
        <taxon>Pseudomonadati</taxon>
        <taxon>Pseudomonadota</taxon>
        <taxon>Alphaproteobacteria</taxon>
        <taxon>Rhodobacterales</taxon>
        <taxon>Paracoccaceae</taxon>
        <taxon>Rhodovulum</taxon>
    </lineage>
</organism>
<dbReference type="CDD" id="cd00093">
    <property type="entry name" value="HTH_XRE"/>
    <property type="match status" value="1"/>
</dbReference>
<comment type="caution">
    <text evidence="1">The sequence shown here is derived from an EMBL/GenBank/DDBJ whole genome shotgun (WGS) entry which is preliminary data.</text>
</comment>
<reference evidence="1 2" key="1">
    <citation type="submission" date="2019-03" db="EMBL/GenBank/DDBJ databases">
        <title>Genomic Encyclopedia of Type Strains, Phase IV (KMG-IV): sequencing the most valuable type-strain genomes for metagenomic binning, comparative biology and taxonomic classification.</title>
        <authorList>
            <person name="Goeker M."/>
        </authorList>
    </citation>
    <scope>NUCLEOTIDE SEQUENCE [LARGE SCALE GENOMIC DNA]</scope>
    <source>
        <strain evidence="1 2">DSM 18063</strain>
    </source>
</reference>
<sequence length="79" mass="9063">MPKRPAILPPTLAPRGLSRTEAAAYIGVSPTLFDHLVRDRRMPPPKRINARTVWDRKKLDRAFELIPDGDHSDHNPWDD</sequence>
<dbReference type="EMBL" id="SLXP01000013">
    <property type="protein sequence ID" value="TCP39251.1"/>
    <property type="molecule type" value="Genomic_DNA"/>
</dbReference>
<accession>A0A4R2PYG7</accession>
<keyword evidence="2" id="KW-1185">Reference proteome</keyword>
<protein>
    <recommendedName>
        <fullName evidence="3">AlpA family transcriptional regulator</fullName>
    </recommendedName>
</protein>
<evidence type="ECO:0008006" key="3">
    <source>
        <dbReference type="Google" id="ProtNLM"/>
    </source>
</evidence>
<dbReference type="InterPro" id="IPR001387">
    <property type="entry name" value="Cro/C1-type_HTH"/>
</dbReference>
<name>A0A4R2PYG7_9RHOB</name>
<evidence type="ECO:0000313" key="1">
    <source>
        <dbReference type="EMBL" id="TCP39251.1"/>
    </source>
</evidence>
<dbReference type="Proteomes" id="UP000294835">
    <property type="component" value="Unassembled WGS sequence"/>
</dbReference>
<dbReference type="OrthoDB" id="7220345at2"/>
<dbReference type="AlphaFoldDB" id="A0A4R2PYG7"/>
<gene>
    <name evidence="1" type="ORF">EV662_11326</name>
</gene>
<proteinExistence type="predicted"/>
<dbReference type="RefSeq" id="WP_012177662.1">
    <property type="nucleotide sequence ID" value="NZ_SLXP01000013.1"/>
</dbReference>